<protein>
    <recommendedName>
        <fullName evidence="6">Phospholipid scramblase</fullName>
    </recommendedName>
</protein>
<reference evidence="4 5" key="2">
    <citation type="submission" date="2016-08" db="EMBL/GenBank/DDBJ databases">
        <title>Pervasive Adenine N6-methylation of Active Genes in Fungi.</title>
        <authorList>
            <consortium name="DOE Joint Genome Institute"/>
            <person name="Mondo S.J."/>
            <person name="Dannebaum R.O."/>
            <person name="Kuo R.C."/>
            <person name="Labutti K."/>
            <person name="Haridas S."/>
            <person name="Kuo A."/>
            <person name="Salamov A."/>
            <person name="Ahrendt S.R."/>
            <person name="Lipzen A."/>
            <person name="Sullivan W."/>
            <person name="Andreopoulos W.B."/>
            <person name="Clum A."/>
            <person name="Lindquist E."/>
            <person name="Daum C."/>
            <person name="Ramamoorthy G.K."/>
            <person name="Gryganskyi A."/>
            <person name="Culley D."/>
            <person name="Magnuson J.K."/>
            <person name="James T.Y."/>
            <person name="O'Malley M.A."/>
            <person name="Stajich J.E."/>
            <person name="Spatafora J.W."/>
            <person name="Visel A."/>
            <person name="Grigoriev I.V."/>
        </authorList>
    </citation>
    <scope>NUCLEOTIDE SEQUENCE [LARGE SCALE GENOMIC DNA]</scope>
    <source>
        <strain evidence="4 5">S4</strain>
    </source>
</reference>
<proteinExistence type="inferred from homology"/>
<dbReference type="InterPro" id="IPR025659">
    <property type="entry name" value="Tubby-like_C"/>
</dbReference>
<accession>A0A1Y1WRQ4</accession>
<dbReference type="Pfam" id="PF04525">
    <property type="entry name" value="LOR"/>
    <property type="match status" value="1"/>
</dbReference>
<keyword evidence="3" id="KW-0472">Membrane</keyword>
<evidence type="ECO:0000313" key="5">
    <source>
        <dbReference type="Proteomes" id="UP000193944"/>
    </source>
</evidence>
<evidence type="ECO:0000256" key="1">
    <source>
        <dbReference type="ARBA" id="ARBA00005437"/>
    </source>
</evidence>
<name>A0A1Y1WRQ4_9FUNG</name>
<evidence type="ECO:0000256" key="3">
    <source>
        <dbReference type="SAM" id="Phobius"/>
    </source>
</evidence>
<sequence length="247" mass="29029">MTSNNMQQNQDSSDPPPYTPGPYYAEAPYDTNTKNYNDFINIPDHEIVIIDRKYVTNKHIKYCLREGFSSFSNHTIVILDSERKEQFNCKEKNNQVILYDIDNCPILNAYGEINNYNKTYIYKDAKDDVVYASIECPAKITDDIRNYSINILNKANNKREELEMRFNKFRGYYCVYCNKGKDNEVMIGTIRKSNTSSMKYSIEIAPMVDYMFMLSLGILIIRFETIKRILHQKRTMKYGYLGGLLFR</sequence>
<keyword evidence="3" id="KW-0812">Transmembrane</keyword>
<feature type="transmembrane region" description="Helical" evidence="3">
    <location>
        <begin position="204"/>
        <end position="223"/>
    </location>
</feature>
<dbReference type="InterPro" id="IPR038595">
    <property type="entry name" value="LOR_sf"/>
</dbReference>
<reference evidence="4 5" key="1">
    <citation type="submission" date="2016-08" db="EMBL/GenBank/DDBJ databases">
        <title>A Parts List for Fungal Cellulosomes Revealed by Comparative Genomics.</title>
        <authorList>
            <consortium name="DOE Joint Genome Institute"/>
            <person name="Haitjema C.H."/>
            <person name="Gilmore S.P."/>
            <person name="Henske J.K."/>
            <person name="Solomon K.V."/>
            <person name="De Groot R."/>
            <person name="Kuo A."/>
            <person name="Mondo S.J."/>
            <person name="Salamov A.A."/>
            <person name="Labutti K."/>
            <person name="Zhao Z."/>
            <person name="Chiniquy J."/>
            <person name="Barry K."/>
            <person name="Brewer H.M."/>
            <person name="Purvine S.O."/>
            <person name="Wright A.T."/>
            <person name="Boxma B."/>
            <person name="Van Alen T."/>
            <person name="Hackstein J.H."/>
            <person name="Baker S.E."/>
            <person name="Grigoriev I.V."/>
            <person name="O'Malley M.A."/>
        </authorList>
    </citation>
    <scope>NUCLEOTIDE SEQUENCE [LARGE SCALE GENOMIC DNA]</scope>
    <source>
        <strain evidence="4 5">S4</strain>
    </source>
</reference>
<evidence type="ECO:0008006" key="6">
    <source>
        <dbReference type="Google" id="ProtNLM"/>
    </source>
</evidence>
<evidence type="ECO:0000313" key="4">
    <source>
        <dbReference type="EMBL" id="ORX76065.1"/>
    </source>
</evidence>
<keyword evidence="3" id="KW-1133">Transmembrane helix</keyword>
<dbReference type="EMBL" id="MCFG01000320">
    <property type="protein sequence ID" value="ORX76065.1"/>
    <property type="molecule type" value="Genomic_DNA"/>
</dbReference>
<feature type="compositionally biased region" description="Polar residues" evidence="2">
    <location>
        <begin position="1"/>
        <end position="13"/>
    </location>
</feature>
<organism evidence="4 5">
    <name type="scientific">Anaeromyces robustus</name>
    <dbReference type="NCBI Taxonomy" id="1754192"/>
    <lineage>
        <taxon>Eukaryota</taxon>
        <taxon>Fungi</taxon>
        <taxon>Fungi incertae sedis</taxon>
        <taxon>Chytridiomycota</taxon>
        <taxon>Chytridiomycota incertae sedis</taxon>
        <taxon>Neocallimastigomycetes</taxon>
        <taxon>Neocallimastigales</taxon>
        <taxon>Neocallimastigaceae</taxon>
        <taxon>Anaeromyces</taxon>
    </lineage>
</organism>
<feature type="region of interest" description="Disordered" evidence="2">
    <location>
        <begin position="1"/>
        <end position="26"/>
    </location>
</feature>
<dbReference type="OrthoDB" id="2151307at2759"/>
<keyword evidence="5" id="KW-1185">Reference proteome</keyword>
<comment type="caution">
    <text evidence="4">The sequence shown here is derived from an EMBL/GenBank/DDBJ whole genome shotgun (WGS) entry which is preliminary data.</text>
</comment>
<dbReference type="Gene3D" id="2.40.160.200">
    <property type="entry name" value="LURP1-related"/>
    <property type="match status" value="1"/>
</dbReference>
<gene>
    <name evidence="4" type="ORF">BCR32DRAFT_329534</name>
</gene>
<comment type="similarity">
    <text evidence="1">Belongs to the LOR family.</text>
</comment>
<evidence type="ECO:0000256" key="2">
    <source>
        <dbReference type="SAM" id="MobiDB-lite"/>
    </source>
</evidence>
<dbReference type="AlphaFoldDB" id="A0A1Y1WRQ4"/>
<dbReference type="InterPro" id="IPR007612">
    <property type="entry name" value="LOR"/>
</dbReference>
<dbReference type="Proteomes" id="UP000193944">
    <property type="component" value="Unassembled WGS sequence"/>
</dbReference>
<dbReference type="SUPFAM" id="SSF54518">
    <property type="entry name" value="Tubby C-terminal domain-like"/>
    <property type="match status" value="1"/>
</dbReference>